<organism evidence="1">
    <name type="scientific">marine sediment metagenome</name>
    <dbReference type="NCBI Taxonomy" id="412755"/>
    <lineage>
        <taxon>unclassified sequences</taxon>
        <taxon>metagenomes</taxon>
        <taxon>ecological metagenomes</taxon>
    </lineage>
</organism>
<comment type="caution">
    <text evidence="1">The sequence shown here is derived from an EMBL/GenBank/DDBJ whole genome shotgun (WGS) entry which is preliminary data.</text>
</comment>
<evidence type="ECO:0000313" key="1">
    <source>
        <dbReference type="EMBL" id="KKK63681.1"/>
    </source>
</evidence>
<gene>
    <name evidence="1" type="ORF">LCGC14_2991830</name>
</gene>
<protein>
    <submittedName>
        <fullName evidence="1">Uncharacterized protein</fullName>
    </submittedName>
</protein>
<sequence length="157" mass="17435">LWHANTTHVNYYYSAWIYYEDSDRWLGPFNPAPTPTPPAVSGSVEPFVSGSLSFSKLDTNTKLSTRQDIVVDILIWLPEGQDERAPAIEDALQAIAPAHTKLNVMYERYYIAQTTTKHFSVTDFDLDVHEVKNGTIINKKPTIDSSYGGGANILGGT</sequence>
<reference evidence="1" key="1">
    <citation type="journal article" date="2015" name="Nature">
        <title>Complex archaea that bridge the gap between prokaryotes and eukaryotes.</title>
        <authorList>
            <person name="Spang A."/>
            <person name="Saw J.H."/>
            <person name="Jorgensen S.L."/>
            <person name="Zaremba-Niedzwiedzka K."/>
            <person name="Martijn J."/>
            <person name="Lind A.E."/>
            <person name="van Eijk R."/>
            <person name="Schleper C."/>
            <person name="Guy L."/>
            <person name="Ettema T.J."/>
        </authorList>
    </citation>
    <scope>NUCLEOTIDE SEQUENCE</scope>
</reference>
<dbReference type="AlphaFoldDB" id="A0A0F8ZUM4"/>
<proteinExistence type="predicted"/>
<dbReference type="EMBL" id="LAZR01061385">
    <property type="protein sequence ID" value="KKK63681.1"/>
    <property type="molecule type" value="Genomic_DNA"/>
</dbReference>
<feature type="non-terminal residue" evidence="1">
    <location>
        <position position="1"/>
    </location>
</feature>
<name>A0A0F8ZUM4_9ZZZZ</name>
<accession>A0A0F8ZUM4</accession>